<keyword evidence="11 12" id="KW-1006">Bacterial flagellum protein export</keyword>
<dbReference type="RefSeq" id="WP_113783603.1">
    <property type="nucleotide sequence ID" value="NZ_KZ845739.1"/>
</dbReference>
<keyword evidence="8 12" id="KW-0653">Protein transport</keyword>
<gene>
    <name evidence="12" type="primary">flhB</name>
    <name evidence="13" type="ORF">EB18_00176</name>
</gene>
<dbReference type="InterPro" id="IPR006136">
    <property type="entry name" value="FlhB"/>
</dbReference>
<keyword evidence="10 12" id="KW-0472">Membrane</keyword>
<dbReference type="Gene3D" id="6.10.250.2080">
    <property type="match status" value="1"/>
</dbReference>
<evidence type="ECO:0000256" key="11">
    <source>
        <dbReference type="ARBA" id="ARBA00023225"/>
    </source>
</evidence>
<keyword evidence="7 12" id="KW-1005">Bacterial flagellum biogenesis</keyword>
<dbReference type="SUPFAM" id="SSF160544">
    <property type="entry name" value="EscU C-terminal domain-like"/>
    <property type="match status" value="1"/>
</dbReference>
<dbReference type="InterPro" id="IPR029025">
    <property type="entry name" value="T3SS_substrate_exporter_C"/>
</dbReference>
<evidence type="ECO:0000313" key="14">
    <source>
        <dbReference type="Proteomes" id="UP000252800"/>
    </source>
</evidence>
<dbReference type="PRINTS" id="PR00950">
    <property type="entry name" value="TYPE3IMSPROT"/>
</dbReference>
<dbReference type="InterPro" id="IPR006135">
    <property type="entry name" value="T3SS_substrate_exporter"/>
</dbReference>
<feature type="transmembrane region" description="Helical" evidence="12">
    <location>
        <begin position="136"/>
        <end position="159"/>
    </location>
</feature>
<dbReference type="EMBL" id="LEOY01000002">
    <property type="protein sequence ID" value="RBR31753.1"/>
    <property type="molecule type" value="Genomic_DNA"/>
</dbReference>
<keyword evidence="5 12" id="KW-1003">Cell membrane</keyword>
<evidence type="ECO:0000256" key="12">
    <source>
        <dbReference type="RuleBase" id="RU364091"/>
    </source>
</evidence>
<evidence type="ECO:0000256" key="10">
    <source>
        <dbReference type="ARBA" id="ARBA00023136"/>
    </source>
</evidence>
<comment type="similarity">
    <text evidence="2 12">Belongs to the type III secretion exporter family.</text>
</comment>
<keyword evidence="13" id="KW-0969">Cilium</keyword>
<evidence type="ECO:0000256" key="7">
    <source>
        <dbReference type="ARBA" id="ARBA00022795"/>
    </source>
</evidence>
<dbReference type="GO" id="GO:0005886">
    <property type="term" value="C:plasma membrane"/>
    <property type="evidence" value="ECO:0007669"/>
    <property type="project" value="UniProtKB-SubCell"/>
</dbReference>
<proteinExistence type="inferred from homology"/>
<dbReference type="PANTHER" id="PTHR30531:SF12">
    <property type="entry name" value="FLAGELLAR BIOSYNTHETIC PROTEIN FLHB"/>
    <property type="match status" value="1"/>
</dbReference>
<evidence type="ECO:0000256" key="6">
    <source>
        <dbReference type="ARBA" id="ARBA00022692"/>
    </source>
</evidence>
<evidence type="ECO:0000256" key="2">
    <source>
        <dbReference type="ARBA" id="ARBA00010690"/>
    </source>
</evidence>
<dbReference type="Gene3D" id="3.40.1690.10">
    <property type="entry name" value="secretion proteins EscU"/>
    <property type="match status" value="1"/>
</dbReference>
<protein>
    <recommendedName>
        <fullName evidence="3 12">Flagellar biosynthetic protein FlhB</fullName>
    </recommendedName>
</protein>
<sequence length="355" mass="40352">MADKDGKTEQPTAKRLEDARKDGQIPKSPDLVAAISLFVFSSLLIPLWQRVASQLIPYMTRFFEDLYLFDEQFHGLNKLLGQSVYLFFLIVIPFLAISLAIGLVGNFIQVGLLFTSKVLQPKFSKINPINGFKNMFGMNSLVNLAKNLAKLGVVIYLGYVKIKDYLPQLLNSSDVGTIKRLGFLLEFAKAWTLQVSIFLLVISILDYLYQRYKHIQGLKMTKEEIKEETKQSEGDPQVKAKRRAKHREIISNSINKVKEATVVVTNPTHLAIALRYDTNQDAVPFVLAKGQDEFAQKIKEEAKKNDVTMIENKPVARALYPLVEVGEYIPVEMYEAVAEIIALVYQLEEKKKYKI</sequence>
<comment type="function">
    <text evidence="12">Required for formation of the rod structure in the basal body of the flagellar apparatus. Together with FliI and FliH, may constitute the export apparatus of flagellin.</text>
</comment>
<dbReference type="GO" id="GO:0009306">
    <property type="term" value="P:protein secretion"/>
    <property type="evidence" value="ECO:0007669"/>
    <property type="project" value="InterPro"/>
</dbReference>
<evidence type="ECO:0000313" key="13">
    <source>
        <dbReference type="EMBL" id="RBR31753.1"/>
    </source>
</evidence>
<keyword evidence="9 12" id="KW-1133">Transmembrane helix</keyword>
<comment type="subcellular location">
    <subcellularLocation>
        <location evidence="1">Cell membrane</location>
        <topology evidence="1">Multi-pass membrane protein</topology>
    </subcellularLocation>
</comment>
<evidence type="ECO:0000256" key="1">
    <source>
        <dbReference type="ARBA" id="ARBA00004651"/>
    </source>
</evidence>
<accession>A0A366SJT7</accession>
<evidence type="ECO:0000256" key="4">
    <source>
        <dbReference type="ARBA" id="ARBA00022448"/>
    </source>
</evidence>
<keyword evidence="13" id="KW-0282">Flagellum</keyword>
<comment type="caution">
    <text evidence="13">The sequence shown here is derived from an EMBL/GenBank/DDBJ whole genome shotgun (WGS) entry which is preliminary data.</text>
</comment>
<dbReference type="AlphaFoldDB" id="A0A366SJT7"/>
<evidence type="ECO:0000256" key="9">
    <source>
        <dbReference type="ARBA" id="ARBA00022989"/>
    </source>
</evidence>
<organism evidence="13 14">
    <name type="scientific">Enterococcus cecorum</name>
    <dbReference type="NCBI Taxonomy" id="44008"/>
    <lineage>
        <taxon>Bacteria</taxon>
        <taxon>Bacillati</taxon>
        <taxon>Bacillota</taxon>
        <taxon>Bacilli</taxon>
        <taxon>Lactobacillales</taxon>
        <taxon>Enterococcaceae</taxon>
        <taxon>Enterococcus</taxon>
    </lineage>
</organism>
<keyword evidence="6 12" id="KW-0812">Transmembrane</keyword>
<feature type="transmembrane region" description="Helical" evidence="12">
    <location>
        <begin position="84"/>
        <end position="115"/>
    </location>
</feature>
<keyword evidence="13" id="KW-0966">Cell projection</keyword>
<feature type="transmembrane region" description="Helical" evidence="12">
    <location>
        <begin position="190"/>
        <end position="209"/>
    </location>
</feature>
<dbReference type="NCBIfam" id="TIGR00328">
    <property type="entry name" value="flhB"/>
    <property type="match status" value="1"/>
</dbReference>
<evidence type="ECO:0000256" key="5">
    <source>
        <dbReference type="ARBA" id="ARBA00022475"/>
    </source>
</evidence>
<dbReference type="Pfam" id="PF01312">
    <property type="entry name" value="Bac_export_2"/>
    <property type="match status" value="1"/>
</dbReference>
<dbReference type="PANTHER" id="PTHR30531">
    <property type="entry name" value="FLAGELLAR BIOSYNTHETIC PROTEIN FLHB"/>
    <property type="match status" value="1"/>
</dbReference>
<dbReference type="GO" id="GO:0044780">
    <property type="term" value="P:bacterial-type flagellum assembly"/>
    <property type="evidence" value="ECO:0007669"/>
    <property type="project" value="InterPro"/>
</dbReference>
<name>A0A366SJT7_9ENTE</name>
<feature type="transmembrane region" description="Helical" evidence="12">
    <location>
        <begin position="31"/>
        <end position="49"/>
    </location>
</feature>
<reference evidence="13 14" key="1">
    <citation type="submission" date="2015-06" db="EMBL/GenBank/DDBJ databases">
        <title>The Genome Sequence of Enterococcus cecorum 170AEA1.</title>
        <authorList>
            <consortium name="The Broad Institute Genomics Platform"/>
            <consortium name="The Broad Institute Genome Sequencing Center for Infectious Disease"/>
            <person name="Earl A.M."/>
            <person name="Van Tyne D."/>
            <person name="Lebreton F."/>
            <person name="Saavedra J.T."/>
            <person name="Gilmore M.S."/>
            <person name="Manson McGuire A."/>
            <person name="Clock S."/>
            <person name="Crupain M."/>
            <person name="Rangan U."/>
            <person name="Young S."/>
            <person name="Abouelleil A."/>
            <person name="Cao P."/>
            <person name="Chapman S.B."/>
            <person name="Griggs A."/>
            <person name="Priest M."/>
            <person name="Shea T."/>
            <person name="Wortman J."/>
            <person name="Nusbaum C."/>
            <person name="Birren B."/>
        </authorList>
    </citation>
    <scope>NUCLEOTIDE SEQUENCE [LARGE SCALE GENOMIC DNA]</scope>
    <source>
        <strain evidence="13 14">170AEA1</strain>
    </source>
</reference>
<evidence type="ECO:0000256" key="3">
    <source>
        <dbReference type="ARBA" id="ARBA00021622"/>
    </source>
</evidence>
<keyword evidence="4 12" id="KW-0813">Transport</keyword>
<dbReference type="Proteomes" id="UP000252800">
    <property type="component" value="Unassembled WGS sequence"/>
</dbReference>
<evidence type="ECO:0000256" key="8">
    <source>
        <dbReference type="ARBA" id="ARBA00022927"/>
    </source>
</evidence>